<accession>A0ABS9RU21</accession>
<dbReference type="Gene3D" id="1.10.3230.30">
    <property type="entry name" value="Phage gp6-like head-tail connector protein"/>
    <property type="match status" value="1"/>
</dbReference>
<organism evidence="1 2">
    <name type="scientific">Halomonas flagellata</name>
    <dbReference type="NCBI Taxonomy" id="2920385"/>
    <lineage>
        <taxon>Bacteria</taxon>
        <taxon>Pseudomonadati</taxon>
        <taxon>Pseudomonadota</taxon>
        <taxon>Gammaproteobacteria</taxon>
        <taxon>Oceanospirillales</taxon>
        <taxon>Halomonadaceae</taxon>
        <taxon>Halomonas</taxon>
    </lineage>
</organism>
<evidence type="ECO:0000313" key="2">
    <source>
        <dbReference type="Proteomes" id="UP001202117"/>
    </source>
</evidence>
<dbReference type="CDD" id="cd08054">
    <property type="entry name" value="gp6"/>
    <property type="match status" value="1"/>
</dbReference>
<proteinExistence type="predicted"/>
<name>A0ABS9RU21_9GAMM</name>
<evidence type="ECO:0000313" key="1">
    <source>
        <dbReference type="EMBL" id="MCH4563349.1"/>
    </source>
</evidence>
<dbReference type="Proteomes" id="UP001202117">
    <property type="component" value="Unassembled WGS sequence"/>
</dbReference>
<dbReference type="Pfam" id="PF05135">
    <property type="entry name" value="Phage_connect_1"/>
    <property type="match status" value="1"/>
</dbReference>
<reference evidence="1 2" key="1">
    <citation type="submission" date="2022-02" db="EMBL/GenBank/DDBJ databases">
        <title>Halomonas fukangensis sp. nov., a halophilic bacterium isolated from a bulk soil of Kalidium foliatum at Fukang.</title>
        <authorList>
            <person name="Huang Y."/>
        </authorList>
    </citation>
    <scope>NUCLEOTIDE SEQUENCE [LARGE SCALE GENOMIC DNA]</scope>
    <source>
        <strain evidence="1 2">EGI 63088</strain>
    </source>
</reference>
<sequence length="109" mass="12328">MSEPLIPLETIKLHLRLDTEPDSELDPELERLLEVAVDHAAQYLGRSIPWDDEDTSSSEAILPASVQQAILILIGEYFENREQHVIGSIITENQTVQHLLHFYRVGLGV</sequence>
<comment type="caution">
    <text evidence="1">The sequence shown here is derived from an EMBL/GenBank/DDBJ whole genome shotgun (WGS) entry which is preliminary data.</text>
</comment>
<protein>
    <submittedName>
        <fullName evidence="1">Head-tail connector protein</fullName>
    </submittedName>
</protein>
<keyword evidence="2" id="KW-1185">Reference proteome</keyword>
<dbReference type="RefSeq" id="WP_240568058.1">
    <property type="nucleotide sequence ID" value="NZ_JAKVPY010000009.1"/>
</dbReference>
<gene>
    <name evidence="1" type="ORF">MKP05_09425</name>
</gene>
<dbReference type="NCBIfam" id="TIGR01560">
    <property type="entry name" value="put_DNA_pack"/>
    <property type="match status" value="1"/>
</dbReference>
<dbReference type="InterPro" id="IPR021146">
    <property type="entry name" value="Phage_gp6-like_head-tail"/>
</dbReference>
<dbReference type="EMBL" id="JAKVPY010000009">
    <property type="protein sequence ID" value="MCH4563349.1"/>
    <property type="molecule type" value="Genomic_DNA"/>
</dbReference>
<dbReference type="InterPro" id="IPR006450">
    <property type="entry name" value="Phage_HK97_gp6-like"/>
</dbReference>